<dbReference type="Gene3D" id="1.20.140.30">
    <property type="entry name" value="MOB kinase activator"/>
    <property type="match status" value="1"/>
</dbReference>
<gene>
    <name evidence="3" type="ORF">BJ554DRAFT_7700</name>
</gene>
<dbReference type="Pfam" id="PF03637">
    <property type="entry name" value="Mob1_phocein"/>
    <property type="match status" value="1"/>
</dbReference>
<dbReference type="SUPFAM" id="SSF101152">
    <property type="entry name" value="Mob1/phocein"/>
    <property type="match status" value="1"/>
</dbReference>
<organism evidence="3 4">
    <name type="scientific">Olpidium bornovanus</name>
    <dbReference type="NCBI Taxonomy" id="278681"/>
    <lineage>
        <taxon>Eukaryota</taxon>
        <taxon>Fungi</taxon>
        <taxon>Fungi incertae sedis</taxon>
        <taxon>Olpidiomycota</taxon>
        <taxon>Olpidiomycotina</taxon>
        <taxon>Olpidiomycetes</taxon>
        <taxon>Olpidiales</taxon>
        <taxon>Olpidiaceae</taxon>
        <taxon>Olpidium</taxon>
    </lineage>
</organism>
<reference evidence="3 4" key="1">
    <citation type="journal article" name="Sci. Rep.">
        <title>Genome-scale phylogenetic analyses confirm Olpidium as the closest living zoosporic fungus to the non-flagellated, terrestrial fungi.</title>
        <authorList>
            <person name="Chang Y."/>
            <person name="Rochon D."/>
            <person name="Sekimoto S."/>
            <person name="Wang Y."/>
            <person name="Chovatia M."/>
            <person name="Sandor L."/>
            <person name="Salamov A."/>
            <person name="Grigoriev I.V."/>
            <person name="Stajich J.E."/>
            <person name="Spatafora J.W."/>
        </authorList>
    </citation>
    <scope>NUCLEOTIDE SEQUENCE [LARGE SCALE GENOMIC DNA]</scope>
    <source>
        <strain evidence="3">S191</strain>
    </source>
</reference>
<evidence type="ECO:0000256" key="1">
    <source>
        <dbReference type="PIRSR" id="PIRSR605301-1"/>
    </source>
</evidence>
<keyword evidence="1" id="KW-0479">Metal-binding</keyword>
<dbReference type="OrthoDB" id="8170117at2759"/>
<feature type="non-terminal residue" evidence="3">
    <location>
        <position position="1"/>
    </location>
</feature>
<feature type="binding site" evidence="1">
    <location>
        <position position="117"/>
    </location>
    <ligand>
        <name>Zn(2+)</name>
        <dbReference type="ChEBI" id="CHEBI:29105"/>
    </ligand>
</feature>
<comment type="caution">
    <text evidence="3">The sequence shown here is derived from an EMBL/GenBank/DDBJ whole genome shotgun (WGS) entry which is preliminary data.</text>
</comment>
<dbReference type="InterPro" id="IPR036703">
    <property type="entry name" value="MOB_kinase_act_sf"/>
</dbReference>
<feature type="binding site" evidence="1">
    <location>
        <position position="202"/>
    </location>
    <ligand>
        <name>Zn(2+)</name>
        <dbReference type="ChEBI" id="CHEBI:29105"/>
    </ligand>
</feature>
<keyword evidence="1" id="KW-0862">Zinc</keyword>
<proteinExistence type="predicted"/>
<protein>
    <submittedName>
        <fullName evidence="3">Mps one binder kinase activator-like 1A</fullName>
    </submittedName>
</protein>
<keyword evidence="2" id="KW-0812">Transmembrane</keyword>
<dbReference type="InterPro" id="IPR005301">
    <property type="entry name" value="MOB_kinase_act_fam"/>
</dbReference>
<dbReference type="GO" id="GO:0016301">
    <property type="term" value="F:kinase activity"/>
    <property type="evidence" value="ECO:0007669"/>
    <property type="project" value="UniProtKB-KW"/>
</dbReference>
<accession>A0A8H8DIW4</accession>
<feature type="binding site" evidence="1">
    <location>
        <position position="197"/>
    </location>
    <ligand>
        <name>Zn(2+)</name>
        <dbReference type="ChEBI" id="CHEBI:29105"/>
    </ligand>
</feature>
<dbReference type="PANTHER" id="PTHR22599">
    <property type="entry name" value="MPS ONE BINDER KINASE ACTIVATOR-LIKE MOB"/>
    <property type="match status" value="1"/>
</dbReference>
<keyword evidence="4" id="KW-1185">Reference proteome</keyword>
<keyword evidence="2" id="KW-1133">Transmembrane helix</keyword>
<keyword evidence="2" id="KW-0472">Membrane</keyword>
<dbReference type="EMBL" id="JAEFCI010005470">
    <property type="protein sequence ID" value="KAG5460269.1"/>
    <property type="molecule type" value="Genomic_DNA"/>
</dbReference>
<sequence>QARQGETEEERVVVVAGERPCTVSDAAAGHDVARQGQLRAHRRVPQVCQRERLARGEQLRVSRPAASFLSLFSLPLSLIFSLVRVVGRPDVSPLLLHPVFDFFHYLNLFYGTVSNFCTTKDCPNMSAGAGVEFQWVDAQKKSLKLPAPQYIDYVMTWIQNTLDDESVFPTKVGHEFPRDFPATSKQMFRQMFRVFAHIYHHHFATVLHLCEEAHLNSLFAHFMSFSRCFDLLDRKETAPLADLISDMESAGLITA</sequence>
<dbReference type="SMART" id="SM01388">
    <property type="entry name" value="Mob1_phocein"/>
    <property type="match status" value="1"/>
</dbReference>
<dbReference type="AlphaFoldDB" id="A0A8H8DIW4"/>
<feature type="binding site" evidence="1">
    <location>
        <position position="122"/>
    </location>
    <ligand>
        <name>Zn(2+)</name>
        <dbReference type="ChEBI" id="CHEBI:29105"/>
    </ligand>
</feature>
<evidence type="ECO:0000313" key="4">
    <source>
        <dbReference type="Proteomes" id="UP000673691"/>
    </source>
</evidence>
<evidence type="ECO:0000313" key="3">
    <source>
        <dbReference type="EMBL" id="KAG5460269.1"/>
    </source>
</evidence>
<evidence type="ECO:0000256" key="2">
    <source>
        <dbReference type="SAM" id="Phobius"/>
    </source>
</evidence>
<name>A0A8H8DIW4_9FUNG</name>
<feature type="transmembrane region" description="Helical" evidence="2">
    <location>
        <begin position="65"/>
        <end position="87"/>
    </location>
</feature>
<dbReference type="Proteomes" id="UP000673691">
    <property type="component" value="Unassembled WGS sequence"/>
</dbReference>